<organism evidence="1 2">
    <name type="scientific">Hymenobacter polaris</name>
    <dbReference type="NCBI Taxonomy" id="2682546"/>
    <lineage>
        <taxon>Bacteria</taxon>
        <taxon>Pseudomonadati</taxon>
        <taxon>Bacteroidota</taxon>
        <taxon>Cytophagia</taxon>
        <taxon>Cytophagales</taxon>
        <taxon>Hymenobacteraceae</taxon>
        <taxon>Hymenobacter</taxon>
    </lineage>
</organism>
<protein>
    <submittedName>
        <fullName evidence="1">Uncharacterized protein</fullName>
    </submittedName>
</protein>
<evidence type="ECO:0000313" key="2">
    <source>
        <dbReference type="Proteomes" id="UP000559626"/>
    </source>
</evidence>
<proteinExistence type="predicted"/>
<evidence type="ECO:0000313" key="1">
    <source>
        <dbReference type="EMBL" id="NML66551.1"/>
    </source>
</evidence>
<comment type="caution">
    <text evidence="1">The sequence shown here is derived from an EMBL/GenBank/DDBJ whole genome shotgun (WGS) entry which is preliminary data.</text>
</comment>
<dbReference type="Proteomes" id="UP000559626">
    <property type="component" value="Unassembled WGS sequence"/>
</dbReference>
<dbReference type="EMBL" id="JABBGH010000002">
    <property type="protein sequence ID" value="NML66551.1"/>
    <property type="molecule type" value="Genomic_DNA"/>
</dbReference>
<dbReference type="RefSeq" id="WP_169532185.1">
    <property type="nucleotide sequence ID" value="NZ_JABBGH010000002.1"/>
</dbReference>
<reference evidence="1 2" key="1">
    <citation type="submission" date="2020-04" db="EMBL/GenBank/DDBJ databases">
        <title>Hymenobacter polaris sp. nov., isolated from Arctic soil.</title>
        <authorList>
            <person name="Dahal R.H."/>
        </authorList>
    </citation>
    <scope>NUCLEOTIDE SEQUENCE [LARGE SCALE GENOMIC DNA]</scope>
    <source>
        <strain evidence="1 2">RP-2-7</strain>
    </source>
</reference>
<gene>
    <name evidence="1" type="ORF">HHL22_15185</name>
</gene>
<name>A0A7Y0AFU1_9BACT</name>
<dbReference type="AlphaFoldDB" id="A0A7Y0AFU1"/>
<accession>A0A7Y0AFU1</accession>
<sequence>MNYFNQAELDIQTLFTATNEGFRGDSSVAGSHLQAWLDALHGQNSNALRPITEELQVLGEAINRNDAAGMGKAFINLGNLTSQAALGLHSFAGLGDKLRELSQKLASAGGNMMTIAQHQGHSH</sequence>
<keyword evidence="2" id="KW-1185">Reference proteome</keyword>